<dbReference type="InterPro" id="IPR038764">
    <property type="entry name" value="GNAT_N_AcTrfase_prd"/>
</dbReference>
<evidence type="ECO:0000259" key="1">
    <source>
        <dbReference type="PROSITE" id="PS51186"/>
    </source>
</evidence>
<protein>
    <submittedName>
        <fullName evidence="2">GNAT family N-acetyltransferase</fullName>
    </submittedName>
</protein>
<dbReference type="InterPro" id="IPR000182">
    <property type="entry name" value="GNAT_dom"/>
</dbReference>
<dbReference type="Gene3D" id="3.40.630.30">
    <property type="match status" value="1"/>
</dbReference>
<name>A0ABP3GH28_9BACI</name>
<dbReference type="InterPro" id="IPR016181">
    <property type="entry name" value="Acyl_CoA_acyltransferase"/>
</dbReference>
<dbReference type="SUPFAM" id="SSF55729">
    <property type="entry name" value="Acyl-CoA N-acyltransferases (Nat)"/>
    <property type="match status" value="1"/>
</dbReference>
<dbReference type="Pfam" id="PF00583">
    <property type="entry name" value="Acetyltransf_1"/>
    <property type="match status" value="1"/>
</dbReference>
<dbReference type="Proteomes" id="UP001500782">
    <property type="component" value="Unassembled WGS sequence"/>
</dbReference>
<dbReference type="PANTHER" id="PTHR41700:SF1">
    <property type="entry name" value="N-ACETYLTRANSFERASE DOMAIN-CONTAINING PROTEIN"/>
    <property type="match status" value="1"/>
</dbReference>
<accession>A0ABP3GH28</accession>
<dbReference type="PROSITE" id="PS51186">
    <property type="entry name" value="GNAT"/>
    <property type="match status" value="1"/>
</dbReference>
<dbReference type="EMBL" id="BAAADJ010000063">
    <property type="protein sequence ID" value="GAA0345428.1"/>
    <property type="molecule type" value="Genomic_DNA"/>
</dbReference>
<feature type="domain" description="N-acetyltransferase" evidence="1">
    <location>
        <begin position="8"/>
        <end position="152"/>
    </location>
</feature>
<dbReference type="CDD" id="cd04301">
    <property type="entry name" value="NAT_SF"/>
    <property type="match status" value="1"/>
</dbReference>
<evidence type="ECO:0000313" key="3">
    <source>
        <dbReference type="Proteomes" id="UP001500782"/>
    </source>
</evidence>
<dbReference type="PANTHER" id="PTHR41700">
    <property type="entry name" value="GCN5-RELATED N-ACETYLTRANSFERASE"/>
    <property type="match status" value="1"/>
</dbReference>
<organism evidence="2 3">
    <name type="scientific">Bacillus carboniphilus</name>
    <dbReference type="NCBI Taxonomy" id="86663"/>
    <lineage>
        <taxon>Bacteria</taxon>
        <taxon>Bacillati</taxon>
        <taxon>Bacillota</taxon>
        <taxon>Bacilli</taxon>
        <taxon>Bacillales</taxon>
        <taxon>Bacillaceae</taxon>
        <taxon>Bacillus</taxon>
    </lineage>
</organism>
<sequence>MKSLQKTITYKIIEDLEEINMVVELQAEIWSPDIVSPLPQLVAAIHNGGVVIGAFTDEKLVGFSYGFAGFKDGEAYLISHMTGILPDYQNAGIGYQLKTKQREWAIQYGFKKMIWTFDPLELRNAYFNVCKLGGYSRQYIRSYYGELNDKLNKGLPSDRLLVEWDICSKRVEEAMSGALQTESEYEILYSWEQVDGYTTPTHYQNRVRQNHAGYRVPVPSNIQVIKQQKPDAALAWRHATRTAIEDAFSNGYLITGVQREQGSSIHFYILESH</sequence>
<reference evidence="3" key="1">
    <citation type="journal article" date="2019" name="Int. J. Syst. Evol. Microbiol.">
        <title>The Global Catalogue of Microorganisms (GCM) 10K type strain sequencing project: providing services to taxonomists for standard genome sequencing and annotation.</title>
        <authorList>
            <consortium name="The Broad Institute Genomics Platform"/>
            <consortium name="The Broad Institute Genome Sequencing Center for Infectious Disease"/>
            <person name="Wu L."/>
            <person name="Ma J."/>
        </authorList>
    </citation>
    <scope>NUCLEOTIDE SEQUENCE [LARGE SCALE GENOMIC DNA]</scope>
    <source>
        <strain evidence="3">JCM 9731</strain>
    </source>
</reference>
<proteinExistence type="predicted"/>
<keyword evidence="3" id="KW-1185">Reference proteome</keyword>
<comment type="caution">
    <text evidence="2">The sequence shown here is derived from an EMBL/GenBank/DDBJ whole genome shotgun (WGS) entry which is preliminary data.</text>
</comment>
<evidence type="ECO:0000313" key="2">
    <source>
        <dbReference type="EMBL" id="GAA0345428.1"/>
    </source>
</evidence>
<gene>
    <name evidence="2" type="ORF">GCM10008967_39830</name>
</gene>